<keyword evidence="3" id="KW-0109">Calcium transport</keyword>
<evidence type="ECO:0000259" key="14">
    <source>
        <dbReference type="Pfam" id="PF00520"/>
    </source>
</evidence>
<evidence type="ECO:0000256" key="7">
    <source>
        <dbReference type="ARBA" id="ARBA00022882"/>
    </source>
</evidence>
<comment type="caution">
    <text evidence="15">The sequence shown here is derived from an EMBL/GenBank/DDBJ whole genome shotgun (WGS) entry which is preliminary data.</text>
</comment>
<dbReference type="OrthoDB" id="445279at2759"/>
<evidence type="ECO:0000256" key="1">
    <source>
        <dbReference type="ARBA" id="ARBA00004141"/>
    </source>
</evidence>
<evidence type="ECO:0000256" key="3">
    <source>
        <dbReference type="ARBA" id="ARBA00022568"/>
    </source>
</evidence>
<evidence type="ECO:0000256" key="9">
    <source>
        <dbReference type="ARBA" id="ARBA00023065"/>
    </source>
</evidence>
<evidence type="ECO:0000313" key="15">
    <source>
        <dbReference type="EMBL" id="CAE7624248.1"/>
    </source>
</evidence>
<dbReference type="InterPro" id="IPR050599">
    <property type="entry name" value="VDCC_alpha-1_subunit"/>
</dbReference>
<reference evidence="15" key="1">
    <citation type="submission" date="2021-02" db="EMBL/GenBank/DDBJ databases">
        <authorList>
            <person name="Dougan E. K."/>
            <person name="Rhodes N."/>
            <person name="Thang M."/>
            <person name="Chan C."/>
        </authorList>
    </citation>
    <scope>NUCLEOTIDE SEQUENCE</scope>
</reference>
<protein>
    <submittedName>
        <fullName evidence="15">CACNA1H protein</fullName>
    </submittedName>
</protein>
<dbReference type="PANTHER" id="PTHR45628:SF7">
    <property type="entry name" value="VOLTAGE-DEPENDENT CALCIUM CHANNEL TYPE A SUBUNIT ALPHA-1"/>
    <property type="match status" value="1"/>
</dbReference>
<keyword evidence="5 13" id="KW-0812">Transmembrane</keyword>
<dbReference type="GO" id="GO:0008331">
    <property type="term" value="F:high voltage-gated calcium channel activity"/>
    <property type="evidence" value="ECO:0007669"/>
    <property type="project" value="TreeGrafter"/>
</dbReference>
<feature type="transmembrane region" description="Helical" evidence="13">
    <location>
        <begin position="236"/>
        <end position="259"/>
    </location>
</feature>
<gene>
    <name evidence="15" type="primary">CACNA1H</name>
    <name evidence="15" type="ORF">SPIL2461_LOCUS16336</name>
</gene>
<dbReference type="Pfam" id="PF00520">
    <property type="entry name" value="Ion_trans"/>
    <property type="match status" value="1"/>
</dbReference>
<dbReference type="InterPro" id="IPR027359">
    <property type="entry name" value="Volt_channel_dom_sf"/>
</dbReference>
<keyword evidence="8 13" id="KW-1133">Transmembrane helix</keyword>
<keyword evidence="16" id="KW-1185">Reference proteome</keyword>
<name>A0A812VDA1_SYMPI</name>
<feature type="domain" description="Ion transport" evidence="14">
    <location>
        <begin position="106"/>
        <end position="331"/>
    </location>
</feature>
<dbReference type="SUPFAM" id="SSF81324">
    <property type="entry name" value="Voltage-gated potassium channels"/>
    <property type="match status" value="1"/>
</dbReference>
<feature type="transmembrane region" description="Helical" evidence="13">
    <location>
        <begin position="108"/>
        <end position="128"/>
    </location>
</feature>
<evidence type="ECO:0000256" key="2">
    <source>
        <dbReference type="ARBA" id="ARBA00022448"/>
    </source>
</evidence>
<feature type="transmembrane region" description="Helical" evidence="13">
    <location>
        <begin position="166"/>
        <end position="184"/>
    </location>
</feature>
<keyword evidence="7" id="KW-0851">Voltage-gated channel</keyword>
<evidence type="ECO:0000256" key="4">
    <source>
        <dbReference type="ARBA" id="ARBA00022673"/>
    </source>
</evidence>
<evidence type="ECO:0000313" key="16">
    <source>
        <dbReference type="Proteomes" id="UP000649617"/>
    </source>
</evidence>
<dbReference type="Proteomes" id="UP000649617">
    <property type="component" value="Unassembled WGS sequence"/>
</dbReference>
<accession>A0A812VDA1</accession>
<feature type="transmembrane region" description="Helical" evidence="13">
    <location>
        <begin position="312"/>
        <end position="336"/>
    </location>
</feature>
<dbReference type="Gene3D" id="1.20.120.350">
    <property type="entry name" value="Voltage-gated potassium channels. Chain C"/>
    <property type="match status" value="1"/>
</dbReference>
<keyword evidence="12" id="KW-0407">Ion channel</keyword>
<keyword evidence="9" id="KW-0406">Ion transport</keyword>
<dbReference type="GO" id="GO:0005891">
    <property type="term" value="C:voltage-gated calcium channel complex"/>
    <property type="evidence" value="ECO:0007669"/>
    <property type="project" value="TreeGrafter"/>
</dbReference>
<organism evidence="15 16">
    <name type="scientific">Symbiodinium pilosum</name>
    <name type="common">Dinoflagellate</name>
    <dbReference type="NCBI Taxonomy" id="2952"/>
    <lineage>
        <taxon>Eukaryota</taxon>
        <taxon>Sar</taxon>
        <taxon>Alveolata</taxon>
        <taxon>Dinophyceae</taxon>
        <taxon>Suessiales</taxon>
        <taxon>Symbiodiniaceae</taxon>
        <taxon>Symbiodinium</taxon>
    </lineage>
</organism>
<dbReference type="GO" id="GO:0098703">
    <property type="term" value="P:calcium ion import across plasma membrane"/>
    <property type="evidence" value="ECO:0007669"/>
    <property type="project" value="TreeGrafter"/>
</dbReference>
<dbReference type="Gene3D" id="1.10.287.70">
    <property type="match status" value="1"/>
</dbReference>
<dbReference type="InterPro" id="IPR005821">
    <property type="entry name" value="Ion_trans_dom"/>
</dbReference>
<dbReference type="AlphaFoldDB" id="A0A812VDA1"/>
<keyword evidence="11" id="KW-0325">Glycoprotein</keyword>
<keyword evidence="4" id="KW-0107">Calcium channel</keyword>
<dbReference type="PANTHER" id="PTHR45628">
    <property type="entry name" value="VOLTAGE-DEPENDENT CALCIUM CHANNEL TYPE A SUBUNIT ALPHA-1"/>
    <property type="match status" value="1"/>
</dbReference>
<evidence type="ECO:0000256" key="8">
    <source>
        <dbReference type="ARBA" id="ARBA00022989"/>
    </source>
</evidence>
<keyword evidence="2" id="KW-0813">Transport</keyword>
<proteinExistence type="predicted"/>
<evidence type="ECO:0000256" key="11">
    <source>
        <dbReference type="ARBA" id="ARBA00023180"/>
    </source>
</evidence>
<keyword evidence="6" id="KW-0106">Calcium</keyword>
<evidence type="ECO:0000256" key="6">
    <source>
        <dbReference type="ARBA" id="ARBA00022837"/>
    </source>
</evidence>
<sequence>MAAFQRADMQQVDLPVPREDTRNCEVGKSAGSGSYQLMFQKSVVTAETVEESLLLQRSPQKRSTEANLRLRKQQFLVQEKFFKQHLLPEPEEQQSWSQRLVFDWRFRWLVGGVVVLNMLVISVVESIWEYQEIAVVTLTVERVALIFYIVEWLIRVHAGQLRSRPAQTLLDLALIVTGALALFIPNDLCVICATLQRYMLTVRVLRLLKLMNLSKEMQYFHTFWVLLDDMIYAGKAFVAAVVFILIIIAIFAGVLNTVLNQDSDIMADPELQKLVLQQYGSFPKALLSLVQFVSADNIADLYYPLVVAKPELALLFAPLLIIVTVGLMGLVPLILFENKDVQKKRKQVERKEMFTKTCASLEQVLKKYNEAEVDRKKVEEIEKEWRQGESSNESRLVELFDVLASKLRPGQEQPSLPVEEFIEALLGLVVFDEPLSQHLSILEMLGQLHGLHARMSSFEDSSQQIRGEIDNLHKKMDKMQHSIDAIASALSVPSRLKM</sequence>
<keyword evidence="10 13" id="KW-0472">Membrane</keyword>
<evidence type="ECO:0000256" key="12">
    <source>
        <dbReference type="ARBA" id="ARBA00023303"/>
    </source>
</evidence>
<evidence type="ECO:0000256" key="5">
    <source>
        <dbReference type="ARBA" id="ARBA00022692"/>
    </source>
</evidence>
<dbReference type="EMBL" id="CAJNIZ010042424">
    <property type="protein sequence ID" value="CAE7624248.1"/>
    <property type="molecule type" value="Genomic_DNA"/>
</dbReference>
<comment type="subcellular location">
    <subcellularLocation>
        <location evidence="1">Membrane</location>
        <topology evidence="1">Multi-pass membrane protein</topology>
    </subcellularLocation>
</comment>
<evidence type="ECO:0000256" key="13">
    <source>
        <dbReference type="SAM" id="Phobius"/>
    </source>
</evidence>
<evidence type="ECO:0000256" key="10">
    <source>
        <dbReference type="ARBA" id="ARBA00023136"/>
    </source>
</evidence>